<keyword evidence="15" id="KW-1185">Reference proteome</keyword>
<evidence type="ECO:0000256" key="6">
    <source>
        <dbReference type="ARBA" id="ARBA00022723"/>
    </source>
</evidence>
<evidence type="ECO:0000256" key="9">
    <source>
        <dbReference type="ARBA" id="ARBA00023004"/>
    </source>
</evidence>
<dbReference type="Gene3D" id="3.30.70.20">
    <property type="match status" value="1"/>
</dbReference>
<keyword evidence="9 12" id="KW-0408">Iron</keyword>
<evidence type="ECO:0000256" key="4">
    <source>
        <dbReference type="ARBA" id="ARBA00022448"/>
    </source>
</evidence>
<evidence type="ECO:0000256" key="1">
    <source>
        <dbReference type="ARBA" id="ARBA00001966"/>
    </source>
</evidence>
<evidence type="ECO:0000259" key="13">
    <source>
        <dbReference type="PROSITE" id="PS51379"/>
    </source>
</evidence>
<dbReference type="GO" id="GO:0009055">
    <property type="term" value="F:electron transfer activity"/>
    <property type="evidence" value="ECO:0007669"/>
    <property type="project" value="UniProtKB-UniRule"/>
</dbReference>
<proteinExistence type="predicted"/>
<keyword evidence="5 12" id="KW-0004">4Fe-4S</keyword>
<organism evidence="14 15">
    <name type="scientific">Streptoalloteichus hindustanus</name>
    <dbReference type="NCBI Taxonomy" id="2017"/>
    <lineage>
        <taxon>Bacteria</taxon>
        <taxon>Bacillati</taxon>
        <taxon>Actinomycetota</taxon>
        <taxon>Actinomycetes</taxon>
        <taxon>Pseudonocardiales</taxon>
        <taxon>Pseudonocardiaceae</taxon>
        <taxon>Streptoalloteichus</taxon>
    </lineage>
</organism>
<feature type="domain" description="4Fe-4S ferredoxin-type" evidence="13">
    <location>
        <begin position="31"/>
        <end position="60"/>
    </location>
</feature>
<keyword evidence="10 12" id="KW-0411">Iron-sulfur</keyword>
<keyword evidence="7" id="KW-0677">Repeat</keyword>
<keyword evidence="11 12" id="KW-0003">3Fe-4S</keyword>
<dbReference type="STRING" id="2017.SAMN05444320_10876"/>
<evidence type="ECO:0000256" key="12">
    <source>
        <dbReference type="RuleBase" id="RU365098"/>
    </source>
</evidence>
<dbReference type="InterPro" id="IPR050294">
    <property type="entry name" value="RnfB_subfamily"/>
</dbReference>
<evidence type="ECO:0000313" key="15">
    <source>
        <dbReference type="Proteomes" id="UP000184501"/>
    </source>
</evidence>
<evidence type="ECO:0000256" key="8">
    <source>
        <dbReference type="ARBA" id="ARBA00022982"/>
    </source>
</evidence>
<dbReference type="PRINTS" id="PR00354">
    <property type="entry name" value="7FE8SFRDOXIN"/>
</dbReference>
<dbReference type="InterPro" id="IPR054830">
    <property type="entry name" value="FdxA_Actino"/>
</dbReference>
<dbReference type="PROSITE" id="PS51379">
    <property type="entry name" value="4FE4S_FER_2"/>
    <property type="match status" value="1"/>
</dbReference>
<evidence type="ECO:0000256" key="11">
    <source>
        <dbReference type="ARBA" id="ARBA00023291"/>
    </source>
</evidence>
<dbReference type="AlphaFoldDB" id="A0A1M5IZR6"/>
<keyword evidence="6 12" id="KW-0479">Metal-binding</keyword>
<dbReference type="GO" id="GO:0046872">
    <property type="term" value="F:metal ion binding"/>
    <property type="evidence" value="ECO:0007669"/>
    <property type="project" value="UniProtKB-UniRule"/>
</dbReference>
<reference evidence="14 15" key="1">
    <citation type="submission" date="2016-11" db="EMBL/GenBank/DDBJ databases">
        <authorList>
            <person name="Jaros S."/>
            <person name="Januszkiewicz K."/>
            <person name="Wedrychowicz H."/>
        </authorList>
    </citation>
    <scope>NUCLEOTIDE SEQUENCE [LARGE SCALE GENOMIC DNA]</scope>
    <source>
        <strain evidence="14 15">DSM 44523</strain>
    </source>
</reference>
<dbReference type="SUPFAM" id="SSF54862">
    <property type="entry name" value="4Fe-4S ferredoxins"/>
    <property type="match status" value="1"/>
</dbReference>
<dbReference type="PANTHER" id="PTHR42859:SF2">
    <property type="entry name" value="FERREDOXIN"/>
    <property type="match status" value="1"/>
</dbReference>
<sequence length="109" mass="12096">MTYVIAEPCVDVLDKACIEECPVDCIYEGDRMLYIHPDECVDCGACEPVCPVEAIFYEDDVPDEWREYTKANADFFDEIGSPGGASKVGKIKADAPFVAQQPKRDAEHS</sequence>
<dbReference type="InterPro" id="IPR017900">
    <property type="entry name" value="4Fe4S_Fe_S_CS"/>
</dbReference>
<comment type="function">
    <text evidence="2 12">Ferredoxins are iron-sulfur proteins that transfer electrons in a wide variety of metabolic reactions.</text>
</comment>
<dbReference type="PROSITE" id="PS00198">
    <property type="entry name" value="4FE4S_FER_1"/>
    <property type="match status" value="1"/>
</dbReference>
<dbReference type="RefSeq" id="WP_073487025.1">
    <property type="nucleotide sequence ID" value="NZ_FQVN01000008.1"/>
</dbReference>
<dbReference type="Proteomes" id="UP000184501">
    <property type="component" value="Unassembled WGS sequence"/>
</dbReference>
<dbReference type="Pfam" id="PF00037">
    <property type="entry name" value="Fer4"/>
    <property type="match status" value="1"/>
</dbReference>
<dbReference type="InterPro" id="IPR017896">
    <property type="entry name" value="4Fe4S_Fe-S-bd"/>
</dbReference>
<evidence type="ECO:0000256" key="5">
    <source>
        <dbReference type="ARBA" id="ARBA00022485"/>
    </source>
</evidence>
<dbReference type="PANTHER" id="PTHR42859">
    <property type="entry name" value="OXIDOREDUCTASE"/>
    <property type="match status" value="1"/>
</dbReference>
<evidence type="ECO:0000256" key="7">
    <source>
        <dbReference type="ARBA" id="ARBA00022737"/>
    </source>
</evidence>
<keyword evidence="8 12" id="KW-0249">Electron transport</keyword>
<evidence type="ECO:0000256" key="10">
    <source>
        <dbReference type="ARBA" id="ARBA00023014"/>
    </source>
</evidence>
<dbReference type="InterPro" id="IPR000813">
    <property type="entry name" value="7Fe_ferredoxin"/>
</dbReference>
<dbReference type="EMBL" id="FQVN01000008">
    <property type="protein sequence ID" value="SHG33848.1"/>
    <property type="molecule type" value="Genomic_DNA"/>
</dbReference>
<comment type="cofactor">
    <cofactor evidence="12">
        <name>[3Fe-4S] cluster</name>
        <dbReference type="ChEBI" id="CHEBI:21137"/>
    </cofactor>
    <text evidence="12">Binds 1 [3Fe-4S] cluster.</text>
</comment>
<name>A0A1M5IZR6_STRHI</name>
<evidence type="ECO:0000256" key="3">
    <source>
        <dbReference type="ARBA" id="ARBA00013529"/>
    </source>
</evidence>
<accession>A0A1M5IZR6</accession>
<evidence type="ECO:0000313" key="14">
    <source>
        <dbReference type="EMBL" id="SHG33848.1"/>
    </source>
</evidence>
<dbReference type="GO" id="GO:0051538">
    <property type="term" value="F:3 iron, 4 sulfur cluster binding"/>
    <property type="evidence" value="ECO:0007669"/>
    <property type="project" value="UniProtKB-UniRule"/>
</dbReference>
<dbReference type="NCBIfam" id="NF045480">
    <property type="entry name" value="FdxA_Actino"/>
    <property type="match status" value="1"/>
</dbReference>
<comment type="cofactor">
    <cofactor evidence="1 12">
        <name>[4Fe-4S] cluster</name>
        <dbReference type="ChEBI" id="CHEBI:49883"/>
    </cofactor>
</comment>
<gene>
    <name evidence="14" type="ORF">SAMN05444320_10876</name>
</gene>
<evidence type="ECO:0000256" key="2">
    <source>
        <dbReference type="ARBA" id="ARBA00003532"/>
    </source>
</evidence>
<keyword evidence="4 12" id="KW-0813">Transport</keyword>
<protein>
    <recommendedName>
        <fullName evidence="3 12">Ferredoxin</fullName>
    </recommendedName>
</protein>
<dbReference type="GO" id="GO:0051539">
    <property type="term" value="F:4 iron, 4 sulfur cluster binding"/>
    <property type="evidence" value="ECO:0007669"/>
    <property type="project" value="UniProtKB-UniRule"/>
</dbReference>